<evidence type="ECO:0000256" key="3">
    <source>
        <dbReference type="SAM" id="SignalP"/>
    </source>
</evidence>
<sequence length="243" mass="26729">MTCWFSRARARAALAMGLALSAIAIPAGAQDLDSGYCQLAPITDTRVGFAGREIVREVAVELGQRVARDDVLVRLDPAGLPARLERARAELRQAERAMDRANALEGVLVAEERDQRETDLAVRRATFQEIELEMQRLTLRAPHGGIVVEIMAREGELLEDSVAMRIVELSRLLVEADMPLGRFGSFEPGQILRLETETGGEAEARITFVDPLADLASRSFRIRAELDNPDGFFTPGTTCVLLE</sequence>
<dbReference type="Gene3D" id="1.10.287.470">
    <property type="entry name" value="Helix hairpin bin"/>
    <property type="match status" value="1"/>
</dbReference>
<reference evidence="5 8" key="2">
    <citation type="submission" date="2016-01" db="EMBL/GenBank/DDBJ databases">
        <authorList>
            <person name="Varghese N."/>
        </authorList>
    </citation>
    <scope>NUCLEOTIDE SEQUENCE [LARGE SCALE GENOMIC DNA]</scope>
    <source>
        <strain evidence="5 8">HL-91</strain>
    </source>
</reference>
<comment type="similarity">
    <text evidence="1">Belongs to the membrane fusion protein (MFP) (TC 8.A.1) family.</text>
</comment>
<dbReference type="STRING" id="1666912.Ga0058931_0014"/>
<dbReference type="Gene3D" id="2.40.50.100">
    <property type="match status" value="1"/>
</dbReference>
<evidence type="ECO:0000313" key="6">
    <source>
        <dbReference type="EMBL" id="KPP95092.1"/>
    </source>
</evidence>
<dbReference type="GO" id="GO:1990281">
    <property type="term" value="C:efflux pump complex"/>
    <property type="evidence" value="ECO:0007669"/>
    <property type="project" value="TreeGrafter"/>
</dbReference>
<dbReference type="InterPro" id="IPR058792">
    <property type="entry name" value="Beta-barrel_RND_2"/>
</dbReference>
<dbReference type="Proteomes" id="UP000182045">
    <property type="component" value="Unassembled WGS sequence"/>
</dbReference>
<dbReference type="AlphaFoldDB" id="A0A0P7W4N0"/>
<feature type="signal peptide" evidence="3">
    <location>
        <begin position="1"/>
        <end position="29"/>
    </location>
</feature>
<feature type="chain" id="PRO_5010201255" evidence="3">
    <location>
        <begin position="30"/>
        <end position="243"/>
    </location>
</feature>
<protein>
    <submittedName>
        <fullName evidence="5">RND family efflux transporter, MFP subunit</fullName>
    </submittedName>
    <submittedName>
        <fullName evidence="6">Type I secretion system membrane fusion component</fullName>
    </submittedName>
</protein>
<dbReference type="Gene3D" id="2.40.30.170">
    <property type="match status" value="1"/>
</dbReference>
<evidence type="ECO:0000256" key="1">
    <source>
        <dbReference type="ARBA" id="ARBA00009477"/>
    </source>
</evidence>
<keyword evidence="2" id="KW-0175">Coiled coil</keyword>
<evidence type="ECO:0000313" key="7">
    <source>
        <dbReference type="Proteomes" id="UP000050413"/>
    </source>
</evidence>
<dbReference type="PANTHER" id="PTHR30469:SF15">
    <property type="entry name" value="HLYD FAMILY OF SECRETION PROTEINS"/>
    <property type="match status" value="1"/>
</dbReference>
<keyword evidence="8" id="KW-1185">Reference proteome</keyword>
<dbReference type="NCBIfam" id="TIGR01730">
    <property type="entry name" value="RND_mfp"/>
    <property type="match status" value="1"/>
</dbReference>
<keyword evidence="3" id="KW-0732">Signal</keyword>
<dbReference type="EMBL" id="FBYC01000001">
    <property type="protein sequence ID" value="CUX79336.1"/>
    <property type="molecule type" value="Genomic_DNA"/>
</dbReference>
<name>A0A0P7W4N0_9RHOB</name>
<reference evidence="6 7" key="1">
    <citation type="submission" date="2015-09" db="EMBL/GenBank/DDBJ databases">
        <title>Identification and resolution of microdiversity through metagenomic sequencing of parallel consortia.</title>
        <authorList>
            <person name="Nelson W.C."/>
            <person name="Romine M.F."/>
            <person name="Lindemann S.R."/>
        </authorList>
    </citation>
    <scope>NUCLEOTIDE SEQUENCE [LARGE SCALE GENOMIC DNA]</scope>
    <source>
        <strain evidence="6">HL-91</strain>
    </source>
</reference>
<evidence type="ECO:0000313" key="8">
    <source>
        <dbReference type="Proteomes" id="UP000182045"/>
    </source>
</evidence>
<feature type="domain" description="CusB-like beta-barrel" evidence="4">
    <location>
        <begin position="176"/>
        <end position="238"/>
    </location>
</feature>
<dbReference type="EMBL" id="LJSG01000003">
    <property type="protein sequence ID" value="KPP95092.1"/>
    <property type="molecule type" value="Genomic_DNA"/>
</dbReference>
<dbReference type="OrthoDB" id="7858202at2"/>
<proteinExistence type="inferred from homology"/>
<dbReference type="RefSeq" id="WP_082700029.1">
    <property type="nucleotide sequence ID" value="NZ_FBYC01000001.1"/>
</dbReference>
<accession>A0A0P7W4N0</accession>
<evidence type="ECO:0000259" key="4">
    <source>
        <dbReference type="Pfam" id="PF25954"/>
    </source>
</evidence>
<organism evidence="6 7">
    <name type="scientific">Roseibaca calidilacus</name>
    <dbReference type="NCBI Taxonomy" id="1666912"/>
    <lineage>
        <taxon>Bacteria</taxon>
        <taxon>Pseudomonadati</taxon>
        <taxon>Pseudomonadota</taxon>
        <taxon>Alphaproteobacteria</taxon>
        <taxon>Rhodobacterales</taxon>
        <taxon>Paracoccaceae</taxon>
        <taxon>Roseinatronobacter</taxon>
    </lineage>
</organism>
<dbReference type="PANTHER" id="PTHR30469">
    <property type="entry name" value="MULTIDRUG RESISTANCE PROTEIN MDTA"/>
    <property type="match status" value="1"/>
</dbReference>
<comment type="caution">
    <text evidence="6">The sequence shown here is derived from an EMBL/GenBank/DDBJ whole genome shotgun (WGS) entry which is preliminary data.</text>
</comment>
<dbReference type="Proteomes" id="UP000050413">
    <property type="component" value="Unassembled WGS sequence"/>
</dbReference>
<dbReference type="SUPFAM" id="SSF111369">
    <property type="entry name" value="HlyD-like secretion proteins"/>
    <property type="match status" value="1"/>
</dbReference>
<dbReference type="Pfam" id="PF25954">
    <property type="entry name" value="Beta-barrel_RND_2"/>
    <property type="match status" value="1"/>
</dbReference>
<evidence type="ECO:0000313" key="5">
    <source>
        <dbReference type="EMBL" id="CUX79336.1"/>
    </source>
</evidence>
<dbReference type="GO" id="GO:0015562">
    <property type="term" value="F:efflux transmembrane transporter activity"/>
    <property type="evidence" value="ECO:0007669"/>
    <property type="project" value="TreeGrafter"/>
</dbReference>
<dbReference type="InterPro" id="IPR006143">
    <property type="entry name" value="RND_pump_MFP"/>
</dbReference>
<feature type="coiled-coil region" evidence="2">
    <location>
        <begin position="84"/>
        <end position="114"/>
    </location>
</feature>
<evidence type="ECO:0000256" key="2">
    <source>
        <dbReference type="SAM" id="Coils"/>
    </source>
</evidence>
<gene>
    <name evidence="5" type="ORF">Ga0058931_0014</name>
    <name evidence="6" type="ORF">HLUCCA05_14020</name>
</gene>